<reference evidence="7 8" key="1">
    <citation type="journal article" date="2008" name="Nature">
        <title>The Phaeodactylum genome reveals the evolutionary history of diatom genomes.</title>
        <authorList>
            <person name="Bowler C."/>
            <person name="Allen A.E."/>
            <person name="Badger J.H."/>
            <person name="Grimwood J."/>
            <person name="Jabbari K."/>
            <person name="Kuo A."/>
            <person name="Maheswari U."/>
            <person name="Martens C."/>
            <person name="Maumus F."/>
            <person name="Otillar R.P."/>
            <person name="Rayko E."/>
            <person name="Salamov A."/>
            <person name="Vandepoele K."/>
            <person name="Beszteri B."/>
            <person name="Gruber A."/>
            <person name="Heijde M."/>
            <person name="Katinka M."/>
            <person name="Mock T."/>
            <person name="Valentin K."/>
            <person name="Verret F."/>
            <person name="Berges J.A."/>
            <person name="Brownlee C."/>
            <person name="Cadoret J.P."/>
            <person name="Chiovitti A."/>
            <person name="Choi C.J."/>
            <person name="Coesel S."/>
            <person name="De Martino A."/>
            <person name="Detter J.C."/>
            <person name="Durkin C."/>
            <person name="Falciatore A."/>
            <person name="Fournet J."/>
            <person name="Haruta M."/>
            <person name="Huysman M.J."/>
            <person name="Jenkins B.D."/>
            <person name="Jiroutova K."/>
            <person name="Jorgensen R.E."/>
            <person name="Joubert Y."/>
            <person name="Kaplan A."/>
            <person name="Kroger N."/>
            <person name="Kroth P.G."/>
            <person name="La Roche J."/>
            <person name="Lindquist E."/>
            <person name="Lommer M."/>
            <person name="Martin-Jezequel V."/>
            <person name="Lopez P.J."/>
            <person name="Lucas S."/>
            <person name="Mangogna M."/>
            <person name="McGinnis K."/>
            <person name="Medlin L.K."/>
            <person name="Montsant A."/>
            <person name="Oudot-Le Secq M.P."/>
            <person name="Napoli C."/>
            <person name="Obornik M."/>
            <person name="Parker M.S."/>
            <person name="Petit J.L."/>
            <person name="Porcel B.M."/>
            <person name="Poulsen N."/>
            <person name="Robison M."/>
            <person name="Rychlewski L."/>
            <person name="Rynearson T.A."/>
            <person name="Schmutz J."/>
            <person name="Shapiro H."/>
            <person name="Siaut M."/>
            <person name="Stanley M."/>
            <person name="Sussman M.R."/>
            <person name="Taylor A.R."/>
            <person name="Vardi A."/>
            <person name="von Dassow P."/>
            <person name="Vyverman W."/>
            <person name="Willis A."/>
            <person name="Wyrwicz L.S."/>
            <person name="Rokhsar D.S."/>
            <person name="Weissenbach J."/>
            <person name="Armbrust E.V."/>
            <person name="Green B.R."/>
            <person name="Van de Peer Y."/>
            <person name="Grigoriev I.V."/>
        </authorList>
    </citation>
    <scope>NUCLEOTIDE SEQUENCE [LARGE SCALE GENOMIC DNA]</scope>
    <source>
        <strain evidence="7 8">CCAP 1055/1</strain>
    </source>
</reference>
<proteinExistence type="inferred from homology"/>
<dbReference type="AlphaFoldDB" id="B7FXH1"/>
<dbReference type="eggNOG" id="KOG1386">
    <property type="taxonomic scope" value="Eukaryota"/>
</dbReference>
<name>B7FXH1_PHATC</name>
<dbReference type="InterPro" id="IPR000407">
    <property type="entry name" value="GDA1_CD39_NTPase"/>
</dbReference>
<dbReference type="Pfam" id="PF01150">
    <property type="entry name" value="GDA1_CD39"/>
    <property type="match status" value="1"/>
</dbReference>
<dbReference type="PaxDb" id="2850-Phatr45377"/>
<evidence type="ECO:0000313" key="8">
    <source>
        <dbReference type="Proteomes" id="UP000000759"/>
    </source>
</evidence>
<dbReference type="PANTHER" id="PTHR11782">
    <property type="entry name" value="ADENOSINE/GUANOSINE DIPHOSPHATASE"/>
    <property type="match status" value="1"/>
</dbReference>
<evidence type="ECO:0000256" key="3">
    <source>
        <dbReference type="PIRSR" id="PIRSR600407-1"/>
    </source>
</evidence>
<keyword evidence="4" id="KW-0547">Nucleotide-binding</keyword>
<dbReference type="RefSeq" id="XP_002179557.1">
    <property type="nucleotide sequence ID" value="XM_002179521.1"/>
</dbReference>
<dbReference type="Proteomes" id="UP000000759">
    <property type="component" value="Chromosome 6"/>
</dbReference>
<protein>
    <submittedName>
        <fullName evidence="7">Uncharacterized protein</fullName>
    </submittedName>
</protein>
<dbReference type="GO" id="GO:0017110">
    <property type="term" value="F:nucleoside diphosphate phosphatase activity"/>
    <property type="evidence" value="ECO:0007669"/>
    <property type="project" value="TreeGrafter"/>
</dbReference>
<feature type="binding site" evidence="4">
    <location>
        <begin position="243"/>
        <end position="247"/>
    </location>
    <ligand>
        <name>ATP</name>
        <dbReference type="ChEBI" id="CHEBI:30616"/>
    </ligand>
</feature>
<feature type="signal peptide" evidence="6">
    <location>
        <begin position="1"/>
        <end position="26"/>
    </location>
</feature>
<feature type="region of interest" description="Disordered" evidence="5">
    <location>
        <begin position="529"/>
        <end position="577"/>
    </location>
</feature>
<keyword evidence="4" id="KW-0067">ATP-binding</keyword>
<dbReference type="Gene3D" id="3.30.420.40">
    <property type="match status" value="1"/>
</dbReference>
<dbReference type="OMA" id="VACRTEE"/>
<dbReference type="OrthoDB" id="6372431at2759"/>
<feature type="compositionally biased region" description="Polar residues" evidence="5">
    <location>
        <begin position="549"/>
        <end position="570"/>
    </location>
</feature>
<evidence type="ECO:0000256" key="1">
    <source>
        <dbReference type="ARBA" id="ARBA00009283"/>
    </source>
</evidence>
<sequence length="595" mass="66256">MKIRSLQQRVMMLLLLLSSMWALVFPEESINSRTEEAAAVEPCPFMIIIDGGSTGSRLHVFEFVYQIPKRVDTESQYAESEPERRLVLERRGSARADVPLSAFGPTREQPLVKATHVAAHLLPAFVQAARIIPPRYHATTTVKYQATAGMRLLSDRDQQLVYDAMYDGLVASPDFVFTALQREDIQTLSGDLEGFYGAVAANYLQGIVTTNLELVAHPDIDELQNKVVSHRPTGQIGALDMGGSSTQIVFLPTPTLDTADVSSCTNPAVDALEIDNKEDDVFDRGNVCHGSTTTRLHGPDFFSTSYLSYGVDQFRERLWNTWVQQHDTERANKNDETCDSKVIENPCAFAGYALEWDKYTLIGTGDAHRCVEEVQRLIPHPSEADLAKLGSHVGGVEHPPIRGKFLAMSLFFFALDSLRELSRNHPQAHQALNESWPTPSIQELFDALEGLCSRSWHDDLVKIQHDAHAFTRAEVLPHRCLEAVYMVTLLRDGFGFAPESRDITFTFLVDGSEVEWTLGMALVLRQEQQQQHPVKGGPRASACGDDSEGCSTSSAHAPSTDVQNRTNPNRPTVGKTFERSLRLEEWAKRLFSSIS</sequence>
<keyword evidence="8" id="KW-1185">Reference proteome</keyword>
<accession>B7FXH1</accession>
<dbReference type="HOGENOM" id="CLU_458919_0_0_1"/>
<evidence type="ECO:0000256" key="4">
    <source>
        <dbReference type="PIRSR" id="PIRSR600407-2"/>
    </source>
</evidence>
<evidence type="ECO:0000256" key="6">
    <source>
        <dbReference type="SAM" id="SignalP"/>
    </source>
</evidence>
<gene>
    <name evidence="7" type="ORF">PHATRDRAFT_45377</name>
</gene>
<organism evidence="7 8">
    <name type="scientific">Phaeodactylum tricornutum (strain CCAP 1055/1)</name>
    <dbReference type="NCBI Taxonomy" id="556484"/>
    <lineage>
        <taxon>Eukaryota</taxon>
        <taxon>Sar</taxon>
        <taxon>Stramenopiles</taxon>
        <taxon>Ochrophyta</taxon>
        <taxon>Bacillariophyta</taxon>
        <taxon>Bacillariophyceae</taxon>
        <taxon>Bacillariophycidae</taxon>
        <taxon>Naviculales</taxon>
        <taxon>Phaeodactylaceae</taxon>
        <taxon>Phaeodactylum</taxon>
    </lineage>
</organism>
<dbReference type="Gene3D" id="3.30.420.150">
    <property type="entry name" value="Exopolyphosphatase. Domain 2"/>
    <property type="match status" value="1"/>
</dbReference>
<dbReference type="InParanoid" id="B7FXH1"/>
<dbReference type="GO" id="GO:0009134">
    <property type="term" value="P:nucleoside diphosphate catabolic process"/>
    <property type="evidence" value="ECO:0007669"/>
    <property type="project" value="TreeGrafter"/>
</dbReference>
<dbReference type="KEGG" id="pti:PHATRDRAFT_45377"/>
<dbReference type="GeneID" id="7200002"/>
<feature type="chain" id="PRO_5002855463" evidence="6">
    <location>
        <begin position="27"/>
        <end position="595"/>
    </location>
</feature>
<dbReference type="PANTHER" id="PTHR11782:SF83">
    <property type="entry name" value="GUANOSINE-DIPHOSPHATASE"/>
    <property type="match status" value="1"/>
</dbReference>
<comment type="similarity">
    <text evidence="1">Belongs to the GDA1/CD39 NTPase family.</text>
</comment>
<keyword evidence="2" id="KW-0378">Hydrolase</keyword>
<dbReference type="CDD" id="cd24003">
    <property type="entry name" value="ASKHA_NBD_GDA1_CD39_NTPase"/>
    <property type="match status" value="1"/>
</dbReference>
<evidence type="ECO:0000313" key="7">
    <source>
        <dbReference type="EMBL" id="EEC49380.1"/>
    </source>
</evidence>
<reference evidence="8" key="2">
    <citation type="submission" date="2008-08" db="EMBL/GenBank/DDBJ databases">
        <authorList>
            <consortium name="Diatom Consortium"/>
            <person name="Grigoriev I."/>
            <person name="Grimwood J."/>
            <person name="Kuo A."/>
            <person name="Otillar R.P."/>
            <person name="Salamov A."/>
            <person name="Detter J.C."/>
            <person name="Lindquist E."/>
            <person name="Shapiro H."/>
            <person name="Lucas S."/>
            <person name="Glavina del Rio T."/>
            <person name="Pitluck S."/>
            <person name="Rokhsar D."/>
            <person name="Bowler C."/>
        </authorList>
    </citation>
    <scope>GENOME REANNOTATION</scope>
    <source>
        <strain evidence="8">CCAP 1055/1</strain>
    </source>
</reference>
<dbReference type="GO" id="GO:0005524">
    <property type="term" value="F:ATP binding"/>
    <property type="evidence" value="ECO:0007669"/>
    <property type="project" value="UniProtKB-KW"/>
</dbReference>
<evidence type="ECO:0000256" key="5">
    <source>
        <dbReference type="SAM" id="MobiDB-lite"/>
    </source>
</evidence>
<dbReference type="EMBL" id="CM000609">
    <property type="protein sequence ID" value="EEC49380.1"/>
    <property type="molecule type" value="Genomic_DNA"/>
</dbReference>
<evidence type="ECO:0000256" key="2">
    <source>
        <dbReference type="ARBA" id="ARBA00022801"/>
    </source>
</evidence>
<feature type="active site" description="Proton acceptor" evidence="3">
    <location>
        <position position="193"/>
    </location>
</feature>
<keyword evidence="6" id="KW-0732">Signal</keyword>
<dbReference type="GO" id="GO:0016020">
    <property type="term" value="C:membrane"/>
    <property type="evidence" value="ECO:0007669"/>
    <property type="project" value="TreeGrafter"/>
</dbReference>